<evidence type="ECO:0000313" key="3">
    <source>
        <dbReference type="Proteomes" id="UP001596414"/>
    </source>
</evidence>
<gene>
    <name evidence="2" type="ORF">ACFQJ7_02065</name>
</gene>
<dbReference type="EC" id="3.1.26.4" evidence="2"/>
<sequence>MEGPMDILPAETLSPLAARVDEVLALYGYELTPTIDAIDAAVPGFGGLFAPQTTDDERWTALDAVLAAGPPTISSECDTDDSHLVLYVDGSSRGNPGPAGAGAVIQRNDTDIARLGRPVGSPVDNNIAEYAALQLGLQALVTHYNPTAIEVRIDSMTVIEHIWTNATRTEPVTPYSPAINGLLSTIPEHEWTHLSDSEPNPADARATVGADIAALGPA</sequence>
<evidence type="ECO:0000259" key="1">
    <source>
        <dbReference type="PROSITE" id="PS50879"/>
    </source>
</evidence>
<dbReference type="SUPFAM" id="SSF53098">
    <property type="entry name" value="Ribonuclease H-like"/>
    <property type="match status" value="1"/>
</dbReference>
<dbReference type="CDD" id="cd09279">
    <property type="entry name" value="RNase_HI_like"/>
    <property type="match status" value="1"/>
</dbReference>
<dbReference type="InterPro" id="IPR002156">
    <property type="entry name" value="RNaseH_domain"/>
</dbReference>
<reference evidence="2 3" key="1">
    <citation type="journal article" date="2014" name="Int. J. Syst. Evol. Microbiol.">
        <title>Complete genome sequence of Corynebacterium casei LMG S-19264T (=DSM 44701T), isolated from a smear-ripened cheese.</title>
        <authorList>
            <consortium name="US DOE Joint Genome Institute (JGI-PGF)"/>
            <person name="Walter F."/>
            <person name="Albersmeier A."/>
            <person name="Kalinowski J."/>
            <person name="Ruckert C."/>
        </authorList>
    </citation>
    <scope>NUCLEOTIDE SEQUENCE [LARGE SCALE GENOMIC DNA]</scope>
    <source>
        <strain evidence="2 3">CGMCC 4.7215</strain>
    </source>
</reference>
<dbReference type="InterPro" id="IPR036397">
    <property type="entry name" value="RNaseH_sf"/>
</dbReference>
<dbReference type="Gene3D" id="3.30.420.10">
    <property type="entry name" value="Ribonuclease H-like superfamily/Ribonuclease H"/>
    <property type="match status" value="1"/>
</dbReference>
<evidence type="ECO:0000313" key="2">
    <source>
        <dbReference type="EMBL" id="MFC7124826.1"/>
    </source>
</evidence>
<dbReference type="GO" id="GO:0004523">
    <property type="term" value="F:RNA-DNA hybrid ribonuclease activity"/>
    <property type="evidence" value="ECO:0007669"/>
    <property type="project" value="UniProtKB-EC"/>
</dbReference>
<dbReference type="EMBL" id="JBHSZQ010000002">
    <property type="protein sequence ID" value="MFC7124826.1"/>
    <property type="molecule type" value="Genomic_DNA"/>
</dbReference>
<organism evidence="2 3">
    <name type="scientific">Halovenus rubra</name>
    <dbReference type="NCBI Taxonomy" id="869890"/>
    <lineage>
        <taxon>Archaea</taxon>
        <taxon>Methanobacteriati</taxon>
        <taxon>Methanobacteriota</taxon>
        <taxon>Stenosarchaea group</taxon>
        <taxon>Halobacteria</taxon>
        <taxon>Halobacteriales</taxon>
        <taxon>Haloarculaceae</taxon>
        <taxon>Halovenus</taxon>
    </lineage>
</organism>
<dbReference type="Proteomes" id="UP001596414">
    <property type="component" value="Unassembled WGS sequence"/>
</dbReference>
<accession>A0ABD5X0Y0</accession>
<dbReference type="AlphaFoldDB" id="A0ABD5X0Y0"/>
<dbReference type="RefSeq" id="WP_267638397.1">
    <property type="nucleotide sequence ID" value="NZ_JAODIY010000013.1"/>
</dbReference>
<feature type="domain" description="RNase H type-1" evidence="1">
    <location>
        <begin position="80"/>
        <end position="215"/>
    </location>
</feature>
<name>A0ABD5X0Y0_9EURY</name>
<dbReference type="PROSITE" id="PS50879">
    <property type="entry name" value="RNASE_H_1"/>
    <property type="match status" value="1"/>
</dbReference>
<comment type="caution">
    <text evidence="2">The sequence shown here is derived from an EMBL/GenBank/DDBJ whole genome shotgun (WGS) entry which is preliminary data.</text>
</comment>
<protein>
    <submittedName>
        <fullName evidence="2">Ribonuclease HI family protein</fullName>
        <ecNumber evidence="2">3.1.26.4</ecNumber>
    </submittedName>
</protein>
<dbReference type="InterPro" id="IPR012337">
    <property type="entry name" value="RNaseH-like_sf"/>
</dbReference>
<dbReference type="Pfam" id="PF00075">
    <property type="entry name" value="RNase_H"/>
    <property type="match status" value="1"/>
</dbReference>
<keyword evidence="2" id="KW-0378">Hydrolase</keyword>
<proteinExistence type="predicted"/>